<evidence type="ECO:0000313" key="1">
    <source>
        <dbReference type="EMBL" id="MDN5114345.1"/>
    </source>
</evidence>
<evidence type="ECO:0008006" key="3">
    <source>
        <dbReference type="Google" id="ProtNLM"/>
    </source>
</evidence>
<comment type="caution">
    <text evidence="1">The sequence shown here is derived from an EMBL/GenBank/DDBJ whole genome shotgun (WGS) entry which is preliminary data.</text>
</comment>
<reference evidence="1" key="1">
    <citation type="journal article" date="2023" name="Microorganisms">
        <title>Genomic Characterization of Arcobacter butzleri Strains Isolated from Various Sources in Lithuania.</title>
        <authorList>
            <person name="Uljanovas D."/>
            <person name="Golz G."/>
            <person name="Fleischmann S."/>
            <person name="Kudirkiene E."/>
            <person name="Kasetiene N."/>
            <person name="Grineviciene A."/>
            <person name="Tamuleviciene E."/>
            <person name="Aksomaitiene J."/>
            <person name="Alter T."/>
            <person name="Malakauskas M."/>
        </authorList>
    </citation>
    <scope>NUCLEOTIDE SEQUENCE</scope>
    <source>
        <strain evidence="1">W48</strain>
    </source>
</reference>
<accession>A0AAW7Q4Z4</accession>
<dbReference type="EMBL" id="JAQJJC010000008">
    <property type="protein sequence ID" value="MDN5114345.1"/>
    <property type="molecule type" value="Genomic_DNA"/>
</dbReference>
<organism evidence="1 2">
    <name type="scientific">Aliarcobacter butzleri</name>
    <dbReference type="NCBI Taxonomy" id="28197"/>
    <lineage>
        <taxon>Bacteria</taxon>
        <taxon>Pseudomonadati</taxon>
        <taxon>Campylobacterota</taxon>
        <taxon>Epsilonproteobacteria</taxon>
        <taxon>Campylobacterales</taxon>
        <taxon>Arcobacteraceae</taxon>
        <taxon>Aliarcobacter</taxon>
    </lineage>
</organism>
<gene>
    <name evidence="1" type="ORF">PJV88_06785</name>
</gene>
<dbReference type="AlphaFoldDB" id="A0AAW7Q4Z4"/>
<sequence>MQDLKGKRVLFIGIGFYDYDEHIVTKMQDLGVEVNYYKEYPKLTKLQYLQKKLLPKSEKKLIEYYYNNIFENIKSKIYDYVLVIKGDRVPEWFISKLKDKYTESQFILYQWDSIKRLQNFNNIKKYFNNILTFDRLDSIQYGYKFRPLFYKDIYLNNEESSKDYDVFFSGYLHSDRYDVLKKLINNYTKLKIKHHLYIRKIEFIKEQIKRFTKIGKLYDNSLVNFVSINDFENMEWMRKSKAVLDLHHPQQSGLTIRTIEALAMGNKIITTNEDIKNYEFYNSTQICVIDRNTIEIPFDFFQTYNYFTSKEKEKYSLEQWVIDVFKL</sequence>
<name>A0AAW7Q4Z4_9BACT</name>
<proteinExistence type="predicted"/>
<dbReference type="Proteomes" id="UP001170713">
    <property type="component" value="Unassembled WGS sequence"/>
</dbReference>
<protein>
    <recommendedName>
        <fullName evidence="3">Lipopolysaccharide biosynthesis protein</fullName>
    </recommendedName>
</protein>
<dbReference type="RefSeq" id="WP_301342926.1">
    <property type="nucleotide sequence ID" value="NZ_JAQJJC010000008.1"/>
</dbReference>
<evidence type="ECO:0000313" key="2">
    <source>
        <dbReference type="Proteomes" id="UP001170713"/>
    </source>
</evidence>
<reference evidence="1" key="2">
    <citation type="submission" date="2023-01" db="EMBL/GenBank/DDBJ databases">
        <authorList>
            <person name="Uljanovas D."/>
        </authorList>
    </citation>
    <scope>NUCLEOTIDE SEQUENCE</scope>
    <source>
        <strain evidence="1">W48</strain>
    </source>
</reference>